<accession>G4YTA7</accession>
<dbReference type="PANTHER" id="PTHR43102:SF2">
    <property type="entry name" value="GAF DOMAIN-CONTAINING PROTEIN"/>
    <property type="match status" value="1"/>
</dbReference>
<dbReference type="PANTHER" id="PTHR43102">
    <property type="entry name" value="SLR1143 PROTEIN"/>
    <property type="match status" value="1"/>
</dbReference>
<dbReference type="GeneID" id="20656145"/>
<dbReference type="OMA" id="RACASCW"/>
<dbReference type="STRING" id="1094619.G4YTA7"/>
<name>G4YTA7_PHYSP</name>
<dbReference type="AlphaFoldDB" id="G4YTA7"/>
<evidence type="ECO:0008006" key="3">
    <source>
        <dbReference type="Google" id="ProtNLM"/>
    </source>
</evidence>
<organism evidence="1 2">
    <name type="scientific">Phytophthora sojae (strain P6497)</name>
    <name type="common">Soybean stem and root rot agent</name>
    <name type="synonym">Phytophthora megasperma f. sp. glycines</name>
    <dbReference type="NCBI Taxonomy" id="1094619"/>
    <lineage>
        <taxon>Eukaryota</taxon>
        <taxon>Sar</taxon>
        <taxon>Stramenopiles</taxon>
        <taxon>Oomycota</taxon>
        <taxon>Peronosporomycetes</taxon>
        <taxon>Peronosporales</taxon>
        <taxon>Peronosporaceae</taxon>
        <taxon>Phytophthora</taxon>
    </lineage>
</organism>
<reference evidence="1 2" key="1">
    <citation type="journal article" date="2006" name="Science">
        <title>Phytophthora genome sequences uncover evolutionary origins and mechanisms of pathogenesis.</title>
        <authorList>
            <person name="Tyler B.M."/>
            <person name="Tripathy S."/>
            <person name="Zhang X."/>
            <person name="Dehal P."/>
            <person name="Jiang R.H."/>
            <person name="Aerts A."/>
            <person name="Arredondo F.D."/>
            <person name="Baxter L."/>
            <person name="Bensasson D."/>
            <person name="Beynon J.L."/>
            <person name="Chapman J."/>
            <person name="Damasceno C.M."/>
            <person name="Dorrance A.E."/>
            <person name="Dou D."/>
            <person name="Dickerman A.W."/>
            <person name="Dubchak I.L."/>
            <person name="Garbelotto M."/>
            <person name="Gijzen M."/>
            <person name="Gordon S.G."/>
            <person name="Govers F."/>
            <person name="Grunwald N.J."/>
            <person name="Huang W."/>
            <person name="Ivors K.L."/>
            <person name="Jones R.W."/>
            <person name="Kamoun S."/>
            <person name="Krampis K."/>
            <person name="Lamour K.H."/>
            <person name="Lee M.K."/>
            <person name="McDonald W.H."/>
            <person name="Medina M."/>
            <person name="Meijer H.J."/>
            <person name="Nordberg E.K."/>
            <person name="Maclean D.J."/>
            <person name="Ospina-Giraldo M.D."/>
            <person name="Morris P.F."/>
            <person name="Phuntumart V."/>
            <person name="Putnam N.H."/>
            <person name="Rash S."/>
            <person name="Rose J.K."/>
            <person name="Sakihama Y."/>
            <person name="Salamov A.A."/>
            <person name="Savidor A."/>
            <person name="Scheuring C.F."/>
            <person name="Smith B.M."/>
            <person name="Sobral B.W."/>
            <person name="Terry A."/>
            <person name="Torto-Alalibo T.A."/>
            <person name="Win J."/>
            <person name="Xu Z."/>
            <person name="Zhang H."/>
            <person name="Grigoriev I.V."/>
            <person name="Rokhsar D.S."/>
            <person name="Boore J.L."/>
        </authorList>
    </citation>
    <scope>NUCLEOTIDE SEQUENCE [LARGE SCALE GENOMIC DNA]</scope>
    <source>
        <strain evidence="1 2">P6497</strain>
    </source>
</reference>
<evidence type="ECO:0000313" key="2">
    <source>
        <dbReference type="Proteomes" id="UP000002640"/>
    </source>
</evidence>
<protein>
    <recommendedName>
        <fullName evidence="3">FYVE-type domain-containing protein</fullName>
    </recommendedName>
</protein>
<dbReference type="Proteomes" id="UP000002640">
    <property type="component" value="Unassembled WGS sequence"/>
</dbReference>
<sequence length="401" mass="44851">MRTIPADRTSPASSSWAGFDSNGLKTFRFSRKVCVSDAELVQRARNSSRSSRQSRLLRVPSVMWECKEISGFAMLSRRTGANGEGFEVLTTGEVACEPEDVEPILCPRTESDYNAVAREFFGDQFIYGSIVHEVQPRGFGDDSDSEEEGEEAKPDFRLHCDDHVAVRTASFTRSRHFAKNEEWCFLEHFRARSLAIAKPFETNGSSQSSTPSINIDDPTGFTIDLSSMPPSELSAGKMSSDRVTQLHGIAATYTVEPLPPTVACPGTRVRVSFHATFTAPKNTPEGYADAQTVRVRLTAMARSLHRLPELVEQRQRHTSQYSLRTKNSRCVACTKRLRMKLLDAPTRRSKRCQICMYRACASCWAKQSVETFSGHATSMVVCRRCHENFGSSDYSHIQLTC</sequence>
<keyword evidence="2" id="KW-1185">Reference proteome</keyword>
<proteinExistence type="predicted"/>
<gene>
    <name evidence="1" type="ORF">PHYSODRAFT_487392</name>
</gene>
<dbReference type="KEGG" id="psoj:PHYSODRAFT_487392"/>
<evidence type="ECO:0000313" key="1">
    <source>
        <dbReference type="EMBL" id="EGZ23029.1"/>
    </source>
</evidence>
<dbReference type="InParanoid" id="G4YTA7"/>
<dbReference type="RefSeq" id="XP_009518317.1">
    <property type="nucleotide sequence ID" value="XM_009520022.1"/>
</dbReference>
<dbReference type="EMBL" id="JH159152">
    <property type="protein sequence ID" value="EGZ23029.1"/>
    <property type="molecule type" value="Genomic_DNA"/>
</dbReference>